<keyword evidence="8" id="KW-1185">Reference proteome</keyword>
<keyword evidence="5" id="KW-0472">Membrane</keyword>
<dbReference type="SUPFAM" id="SSF53448">
    <property type="entry name" value="Nucleotide-diphospho-sugar transferases"/>
    <property type="match status" value="1"/>
</dbReference>
<proteinExistence type="predicted"/>
<dbReference type="Proteomes" id="UP001301869">
    <property type="component" value="Chromosome"/>
</dbReference>
<dbReference type="NCBIfam" id="TIGR04283">
    <property type="entry name" value="glyco_like_mftF"/>
    <property type="match status" value="1"/>
</dbReference>
<dbReference type="InterPro" id="IPR026461">
    <property type="entry name" value="Trfase_2_rSAM/seldom_assoc"/>
</dbReference>
<dbReference type="Pfam" id="PF00535">
    <property type="entry name" value="Glycos_transf_2"/>
    <property type="match status" value="1"/>
</dbReference>
<accession>A0ABY9Z3E9</accession>
<evidence type="ECO:0000313" key="7">
    <source>
        <dbReference type="EMBL" id="WNK20794.1"/>
    </source>
</evidence>
<gene>
    <name evidence="7" type="ORF">P1P91_03690</name>
</gene>
<dbReference type="PANTHER" id="PTHR43646">
    <property type="entry name" value="GLYCOSYLTRANSFERASE"/>
    <property type="match status" value="1"/>
</dbReference>
<evidence type="ECO:0000259" key="6">
    <source>
        <dbReference type="Pfam" id="PF00535"/>
    </source>
</evidence>
<protein>
    <submittedName>
        <fullName evidence="7">TIGR04283 family arsenosugar biosynthesis glycosyltransferase</fullName>
    </submittedName>
</protein>
<dbReference type="InterPro" id="IPR029044">
    <property type="entry name" value="Nucleotide-diphossugar_trans"/>
</dbReference>
<evidence type="ECO:0000313" key="8">
    <source>
        <dbReference type="Proteomes" id="UP001301869"/>
    </source>
</evidence>
<keyword evidence="4" id="KW-0808">Transferase</keyword>
<evidence type="ECO:0000256" key="5">
    <source>
        <dbReference type="ARBA" id="ARBA00023136"/>
    </source>
</evidence>
<evidence type="ECO:0000256" key="1">
    <source>
        <dbReference type="ARBA" id="ARBA00004236"/>
    </source>
</evidence>
<feature type="domain" description="Glycosyltransferase 2-like" evidence="6">
    <location>
        <begin position="13"/>
        <end position="111"/>
    </location>
</feature>
<evidence type="ECO:0000256" key="3">
    <source>
        <dbReference type="ARBA" id="ARBA00022676"/>
    </source>
</evidence>
<comment type="subcellular location">
    <subcellularLocation>
        <location evidence="1">Cell membrane</location>
    </subcellularLocation>
</comment>
<organism evidence="7 8">
    <name type="scientific">Halomonas piscis</name>
    <dbReference type="NCBI Taxonomy" id="3031727"/>
    <lineage>
        <taxon>Bacteria</taxon>
        <taxon>Pseudomonadati</taxon>
        <taxon>Pseudomonadota</taxon>
        <taxon>Gammaproteobacteria</taxon>
        <taxon>Oceanospirillales</taxon>
        <taxon>Halomonadaceae</taxon>
        <taxon>Halomonas</taxon>
    </lineage>
</organism>
<sequence>MADTAAPNPAHLSIVIPVLNEATTLAATLEALQPLRRRGAELVVVDGESRDASAALALPLADTVMTAAPGRGAQMNLGASAAGFDTLLFLHADTRLPEDAPRQIQRALETHRWGRFDVTLTHQPGVIAALINAGSRLTGVAAGAQALFMTRSAFAAAGGFPERPPREAIALSRQLKKQGRPACLKARVESSARP</sequence>
<evidence type="ECO:0000256" key="4">
    <source>
        <dbReference type="ARBA" id="ARBA00022679"/>
    </source>
</evidence>
<dbReference type="RefSeq" id="WP_311884612.1">
    <property type="nucleotide sequence ID" value="NZ_CP119391.1"/>
</dbReference>
<dbReference type="InterPro" id="IPR001173">
    <property type="entry name" value="Glyco_trans_2-like"/>
</dbReference>
<dbReference type="EMBL" id="CP119391">
    <property type="protein sequence ID" value="WNK20794.1"/>
    <property type="molecule type" value="Genomic_DNA"/>
</dbReference>
<keyword evidence="3" id="KW-0328">Glycosyltransferase</keyword>
<reference evidence="7 8" key="1">
    <citation type="submission" date="2023-03" db="EMBL/GenBank/DDBJ databases">
        <title>Halomonas sp. nov., isolated from Korean tranditional fermented seafood 'Jeotgal'.</title>
        <authorList>
            <person name="Kim B."/>
            <person name="Shin N.-R."/>
        </authorList>
    </citation>
    <scope>NUCLEOTIDE SEQUENCE [LARGE SCALE GENOMIC DNA]</scope>
    <source>
        <strain evidence="7 8">SG2L-4</strain>
    </source>
</reference>
<evidence type="ECO:0000256" key="2">
    <source>
        <dbReference type="ARBA" id="ARBA00022475"/>
    </source>
</evidence>
<dbReference type="PANTHER" id="PTHR43646:SF2">
    <property type="entry name" value="GLYCOSYLTRANSFERASE 2-LIKE DOMAIN-CONTAINING PROTEIN"/>
    <property type="match status" value="1"/>
</dbReference>
<dbReference type="Gene3D" id="3.90.550.10">
    <property type="entry name" value="Spore Coat Polysaccharide Biosynthesis Protein SpsA, Chain A"/>
    <property type="match status" value="1"/>
</dbReference>
<keyword evidence="2" id="KW-1003">Cell membrane</keyword>
<name>A0ABY9Z3E9_9GAMM</name>